<name>A0A0E4CVH6_9BACL</name>
<dbReference type="PANTHER" id="PTHR18964">
    <property type="entry name" value="ROK (REPRESSOR, ORF, KINASE) FAMILY"/>
    <property type="match status" value="1"/>
</dbReference>
<dbReference type="PANTHER" id="PTHR18964:SF149">
    <property type="entry name" value="BIFUNCTIONAL UDP-N-ACETYLGLUCOSAMINE 2-EPIMERASE_N-ACETYLMANNOSAMINE KINASE"/>
    <property type="match status" value="1"/>
</dbReference>
<dbReference type="Proteomes" id="UP000033163">
    <property type="component" value="Chromosome I"/>
</dbReference>
<dbReference type="InterPro" id="IPR036390">
    <property type="entry name" value="WH_DNA-bd_sf"/>
</dbReference>
<dbReference type="Gene3D" id="1.10.10.10">
    <property type="entry name" value="Winged helix-like DNA-binding domain superfamily/Winged helix DNA-binding domain"/>
    <property type="match status" value="1"/>
</dbReference>
<evidence type="ECO:0000313" key="5">
    <source>
        <dbReference type="Proteomes" id="UP000033163"/>
    </source>
</evidence>
<dbReference type="InterPro" id="IPR000600">
    <property type="entry name" value="ROK"/>
</dbReference>
<reference evidence="5" key="1">
    <citation type="submission" date="2015-03" db="EMBL/GenBank/DDBJ databases">
        <authorList>
            <person name="Wibberg D."/>
        </authorList>
    </citation>
    <scope>NUCLEOTIDE SEQUENCE [LARGE SCALE GENOMIC DNA]</scope>
</reference>
<keyword evidence="3" id="KW-0859">Xylose metabolism</keyword>
<evidence type="ECO:0000256" key="3">
    <source>
        <dbReference type="ARBA" id="ARBA00022629"/>
    </source>
</evidence>
<dbReference type="InterPro" id="IPR036388">
    <property type="entry name" value="WH-like_DNA-bd_sf"/>
</dbReference>
<dbReference type="SUPFAM" id="SSF46785">
    <property type="entry name" value="Winged helix' DNA-binding domain"/>
    <property type="match status" value="1"/>
</dbReference>
<dbReference type="HOGENOM" id="CLU_067512_0_0_9"/>
<evidence type="ECO:0000256" key="2">
    <source>
        <dbReference type="ARBA" id="ARBA00006479"/>
    </source>
</evidence>
<comment type="function">
    <text evidence="1">Transcriptional repressor of xylose-utilizing enzymes.</text>
</comment>
<dbReference type="GO" id="GO:0042732">
    <property type="term" value="P:D-xylose metabolic process"/>
    <property type="evidence" value="ECO:0007669"/>
    <property type="project" value="UniProtKB-KW"/>
</dbReference>
<dbReference type="EMBL" id="LN831776">
    <property type="protein sequence ID" value="CQR54214.1"/>
    <property type="molecule type" value="Genomic_DNA"/>
</dbReference>
<comment type="similarity">
    <text evidence="2">Belongs to the ROK (NagC/XylR) family.</text>
</comment>
<evidence type="ECO:0000256" key="1">
    <source>
        <dbReference type="ARBA" id="ARBA00002486"/>
    </source>
</evidence>
<dbReference type="SUPFAM" id="SSF53067">
    <property type="entry name" value="Actin-like ATPase domain"/>
    <property type="match status" value="1"/>
</dbReference>
<protein>
    <submittedName>
        <fullName evidence="4">ROK family protein</fullName>
    </submittedName>
</protein>
<evidence type="ECO:0000313" key="4">
    <source>
        <dbReference type="EMBL" id="CQR54214.1"/>
    </source>
</evidence>
<dbReference type="KEGG" id="pri:PRIO_1804"/>
<accession>A0A0E4CVH6</accession>
<keyword evidence="3" id="KW-0119">Carbohydrate metabolism</keyword>
<dbReference type="Gene3D" id="3.30.420.40">
    <property type="match status" value="2"/>
</dbReference>
<dbReference type="Pfam" id="PF00480">
    <property type="entry name" value="ROK"/>
    <property type="match status" value="1"/>
</dbReference>
<proteinExistence type="inferred from homology"/>
<dbReference type="AlphaFoldDB" id="A0A0E4CVH6"/>
<dbReference type="CDD" id="cd23763">
    <property type="entry name" value="ASKHA_ATPase_ROK"/>
    <property type="match status" value="1"/>
</dbReference>
<sequence length="343" mass="38324">MNPITNNTMRVKKMNKELVRQALKTMKQGTKSMLAQATGLSVATCGNILNELIDTGELLELDMEESSGGRPARLYRYNVNFSYIACIIIRAGVKTHSLTYTVANLAGEAIKEGYQETDRMEPDMIEKLVDQLIGEFPQIRAVGIGVPGAVNQGIINVSDIKELINVPLEASIRDKHGVEVIMDNDMNLTVYGFYQKQGYDEEKSVAVVTFIEGCFPGAGMMVDGHILRGSTRFAGEIAFLPFGMSHEEQFRQLHERTTFYSLAGRAVSSLIAIMNPETIALTGSLVEPADVELIRQECLKYIPEMHMPQLMLLENPHENYMYGLITMTLESLSYSLQLIEKRR</sequence>
<organism evidence="4 5">
    <name type="scientific">Paenibacillus riograndensis SBR5</name>
    <dbReference type="NCBI Taxonomy" id="1073571"/>
    <lineage>
        <taxon>Bacteria</taxon>
        <taxon>Bacillati</taxon>
        <taxon>Bacillota</taxon>
        <taxon>Bacilli</taxon>
        <taxon>Bacillales</taxon>
        <taxon>Paenibacillaceae</taxon>
        <taxon>Paenibacillus</taxon>
        <taxon>Paenibacillus sonchi group</taxon>
    </lineage>
</organism>
<gene>
    <name evidence="4" type="ORF">PRIO_1804</name>
</gene>
<dbReference type="RefSeq" id="WP_020432439.1">
    <property type="nucleotide sequence ID" value="NZ_LN831776.1"/>
</dbReference>
<dbReference type="PATRIC" id="fig|1073571.4.peg.1893"/>
<dbReference type="InterPro" id="IPR043129">
    <property type="entry name" value="ATPase_NBD"/>
</dbReference>